<proteinExistence type="predicted"/>
<dbReference type="STRING" id="1450539.A0A318Z5G0"/>
<keyword evidence="6" id="KW-0539">Nucleus</keyword>
<dbReference type="AlphaFoldDB" id="A0A318Z5G0"/>
<evidence type="ECO:0000256" key="7">
    <source>
        <dbReference type="SAM" id="MobiDB-lite"/>
    </source>
</evidence>
<dbReference type="PANTHER" id="PTHR47338:SF5">
    <property type="entry name" value="ZN(II)2CYS6 TRANSCRIPTION FACTOR (EUROFUNG)"/>
    <property type="match status" value="1"/>
</dbReference>
<dbReference type="GO" id="GO:0005634">
    <property type="term" value="C:nucleus"/>
    <property type="evidence" value="ECO:0007669"/>
    <property type="project" value="UniProtKB-SubCell"/>
</dbReference>
<feature type="region of interest" description="Disordered" evidence="7">
    <location>
        <begin position="110"/>
        <end position="129"/>
    </location>
</feature>
<keyword evidence="3" id="KW-0805">Transcription regulation</keyword>
<evidence type="ECO:0000313" key="9">
    <source>
        <dbReference type="EMBL" id="PYH40053.1"/>
    </source>
</evidence>
<dbReference type="PROSITE" id="PS00463">
    <property type="entry name" value="ZN2_CY6_FUNGAL_1"/>
    <property type="match status" value="1"/>
</dbReference>
<sequence>MVKKAGLRRSCTFCRARKIACSGEPICAACRERSRECVYDLESAKGRPRLDKTFPSIPAESASNASTTISIVAELDVMFREDFSDDTMAPFSPNLFQDRVATFNRHLVMGDDKGNDSNREPSSSSSTPAAAGCISYDGFLALVMQELIETTALKFSNLGCHPFFGPGERYYRASMLQDTTKTMFDSPASSLSPSADPDFLTEYSPHLITQYLEVWFSNHPLSILVSKSLLLRDLRGHKANRILLAILLADAHQFADESAKGDRLVQWAISQLSSIPAGKGDLTTAQSLLLLGWYHACRGHARRAICYVGYAGRILVKLKCQLYESSLSGQAHINGIDLGIVEAELIHNACWVMLALVLWSFIQMDMPLLDLLPGRLLQVLPASSESESMLLRLDRASGNLSSLKPQLSSLQSVWLLAHITSLSAHLYALYPQPTRAPPAPQPWQELILYRLDRLMHQGRSLAQICADAREALLDVVTIAQHDFVDGRDGPAPTLLVFHQAVLLHLLFPRGETNCHAPHTCSLNESLFQQLTTSIHDLVKLFPAIQIATRQPLTQPASIGFTSLHLYVLSLDAASRALLYVLTLWDRATTVEQQIWQDRLPRLLEGGLKMYALFDHDTLLQDHRWRAVKRFLKTACSRLEGAIAGSPDQSSHSSSSFSTGLDFNLPTQLTAAADICSIEMVPSSTLLQVSHDAGFEWPDGQDLATPQRPPENSQAVTSELPALDLASLSTPMPLLSLGLSNSISQISDSQTCCMIQQSSQKPISVTSFWDQSILSLAHQHHLVDTVPELSSNSPADPGMAEQRRQRKRSSTSTGGLDEVRDIEHDH</sequence>
<dbReference type="EMBL" id="KZ821306">
    <property type="protein sequence ID" value="PYH40053.1"/>
    <property type="molecule type" value="Genomic_DNA"/>
</dbReference>
<evidence type="ECO:0000256" key="1">
    <source>
        <dbReference type="ARBA" id="ARBA00004123"/>
    </source>
</evidence>
<keyword evidence="2" id="KW-0479">Metal-binding</keyword>
<comment type="subcellular location">
    <subcellularLocation>
        <location evidence="1">Nucleus</location>
    </subcellularLocation>
</comment>
<dbReference type="SUPFAM" id="SSF57701">
    <property type="entry name" value="Zn2/Cys6 DNA-binding domain"/>
    <property type="match status" value="1"/>
</dbReference>
<reference evidence="9 10" key="1">
    <citation type="submission" date="2016-12" db="EMBL/GenBank/DDBJ databases">
        <title>The genomes of Aspergillus section Nigri reveals drivers in fungal speciation.</title>
        <authorList>
            <consortium name="DOE Joint Genome Institute"/>
            <person name="Vesth T.C."/>
            <person name="Nybo J."/>
            <person name="Theobald S."/>
            <person name="Brandl J."/>
            <person name="Frisvad J.C."/>
            <person name="Nielsen K.F."/>
            <person name="Lyhne E.K."/>
            <person name="Kogle M.E."/>
            <person name="Kuo A."/>
            <person name="Riley R."/>
            <person name="Clum A."/>
            <person name="Nolan M."/>
            <person name="Lipzen A."/>
            <person name="Salamov A."/>
            <person name="Henrissat B."/>
            <person name="Wiebenga A."/>
            <person name="De Vries R.P."/>
            <person name="Grigoriev I.V."/>
            <person name="Mortensen U.H."/>
            <person name="Andersen M.R."/>
            <person name="Baker S.E."/>
        </authorList>
    </citation>
    <scope>NUCLEOTIDE SEQUENCE [LARGE SCALE GENOMIC DNA]</scope>
    <source>
        <strain evidence="9 10">JOP 1030-1</strain>
    </source>
</reference>
<evidence type="ECO:0000256" key="2">
    <source>
        <dbReference type="ARBA" id="ARBA00022723"/>
    </source>
</evidence>
<dbReference type="RefSeq" id="XP_025426035.1">
    <property type="nucleotide sequence ID" value="XM_025579842.1"/>
</dbReference>
<keyword evidence="4" id="KW-0238">DNA-binding</keyword>
<dbReference type="GO" id="GO:0009893">
    <property type="term" value="P:positive regulation of metabolic process"/>
    <property type="evidence" value="ECO:0007669"/>
    <property type="project" value="UniProtKB-ARBA"/>
</dbReference>
<dbReference type="CDD" id="cd12148">
    <property type="entry name" value="fungal_TF_MHR"/>
    <property type="match status" value="1"/>
</dbReference>
<dbReference type="PROSITE" id="PS50048">
    <property type="entry name" value="ZN2_CY6_FUNGAL_2"/>
    <property type="match status" value="1"/>
</dbReference>
<dbReference type="InterPro" id="IPR036864">
    <property type="entry name" value="Zn2-C6_fun-type_DNA-bd_sf"/>
</dbReference>
<evidence type="ECO:0000256" key="5">
    <source>
        <dbReference type="ARBA" id="ARBA00023163"/>
    </source>
</evidence>
<evidence type="ECO:0000256" key="6">
    <source>
        <dbReference type="ARBA" id="ARBA00023242"/>
    </source>
</evidence>
<dbReference type="OrthoDB" id="5069333at2759"/>
<keyword evidence="5" id="KW-0804">Transcription</keyword>
<evidence type="ECO:0000313" key="10">
    <source>
        <dbReference type="Proteomes" id="UP000248349"/>
    </source>
</evidence>
<dbReference type="InterPro" id="IPR050815">
    <property type="entry name" value="TF_fung"/>
</dbReference>
<accession>A0A318Z5G0</accession>
<evidence type="ECO:0000259" key="8">
    <source>
        <dbReference type="PROSITE" id="PS50048"/>
    </source>
</evidence>
<dbReference type="GO" id="GO:0000981">
    <property type="term" value="F:DNA-binding transcription factor activity, RNA polymerase II-specific"/>
    <property type="evidence" value="ECO:0007669"/>
    <property type="project" value="InterPro"/>
</dbReference>
<dbReference type="Proteomes" id="UP000248349">
    <property type="component" value="Unassembled WGS sequence"/>
</dbReference>
<feature type="compositionally biased region" description="Basic and acidic residues" evidence="7">
    <location>
        <begin position="816"/>
        <end position="825"/>
    </location>
</feature>
<dbReference type="InterPro" id="IPR001138">
    <property type="entry name" value="Zn2Cys6_DnaBD"/>
</dbReference>
<feature type="compositionally biased region" description="Basic and acidic residues" evidence="7">
    <location>
        <begin position="110"/>
        <end position="119"/>
    </location>
</feature>
<dbReference type="GO" id="GO:0003677">
    <property type="term" value="F:DNA binding"/>
    <property type="evidence" value="ECO:0007669"/>
    <property type="project" value="UniProtKB-KW"/>
</dbReference>
<name>A0A318Z5G0_9EURO</name>
<protein>
    <recommendedName>
        <fullName evidence="8">Zn(2)-C6 fungal-type domain-containing protein</fullName>
    </recommendedName>
</protein>
<evidence type="ECO:0000256" key="4">
    <source>
        <dbReference type="ARBA" id="ARBA00023125"/>
    </source>
</evidence>
<keyword evidence="10" id="KW-1185">Reference proteome</keyword>
<feature type="region of interest" description="Disordered" evidence="7">
    <location>
        <begin position="696"/>
        <end position="715"/>
    </location>
</feature>
<dbReference type="PANTHER" id="PTHR47338">
    <property type="entry name" value="ZN(II)2CYS6 TRANSCRIPTION FACTOR (EUROFUNG)-RELATED"/>
    <property type="match status" value="1"/>
</dbReference>
<evidence type="ECO:0000256" key="3">
    <source>
        <dbReference type="ARBA" id="ARBA00023015"/>
    </source>
</evidence>
<gene>
    <name evidence="9" type="ORF">BP01DRAFT_427351</name>
</gene>
<dbReference type="Gene3D" id="4.10.240.10">
    <property type="entry name" value="Zn(2)-C6 fungal-type DNA-binding domain"/>
    <property type="match status" value="1"/>
</dbReference>
<dbReference type="Pfam" id="PF00172">
    <property type="entry name" value="Zn_clus"/>
    <property type="match status" value="1"/>
</dbReference>
<dbReference type="SMART" id="SM00066">
    <property type="entry name" value="GAL4"/>
    <property type="match status" value="1"/>
</dbReference>
<dbReference type="GeneID" id="37081071"/>
<feature type="region of interest" description="Disordered" evidence="7">
    <location>
        <begin position="786"/>
        <end position="825"/>
    </location>
</feature>
<dbReference type="CDD" id="cd00067">
    <property type="entry name" value="GAL4"/>
    <property type="match status" value="1"/>
</dbReference>
<organism evidence="9 10">
    <name type="scientific">Aspergillus saccharolyticus JOP 1030-1</name>
    <dbReference type="NCBI Taxonomy" id="1450539"/>
    <lineage>
        <taxon>Eukaryota</taxon>
        <taxon>Fungi</taxon>
        <taxon>Dikarya</taxon>
        <taxon>Ascomycota</taxon>
        <taxon>Pezizomycotina</taxon>
        <taxon>Eurotiomycetes</taxon>
        <taxon>Eurotiomycetidae</taxon>
        <taxon>Eurotiales</taxon>
        <taxon>Aspergillaceae</taxon>
        <taxon>Aspergillus</taxon>
        <taxon>Aspergillus subgen. Circumdati</taxon>
    </lineage>
</organism>
<feature type="domain" description="Zn(2)-C6 fungal-type" evidence="8">
    <location>
        <begin position="10"/>
        <end position="39"/>
    </location>
</feature>
<dbReference type="GO" id="GO:0008270">
    <property type="term" value="F:zinc ion binding"/>
    <property type="evidence" value="ECO:0007669"/>
    <property type="project" value="InterPro"/>
</dbReference>